<dbReference type="SMART" id="SM00717">
    <property type="entry name" value="SANT"/>
    <property type="match status" value="2"/>
</dbReference>
<reference evidence="7 8" key="1">
    <citation type="submission" date="2018-08" db="EMBL/GenBank/DDBJ databases">
        <title>Aphanomyces genome sequencing and annotation.</title>
        <authorList>
            <person name="Minardi D."/>
            <person name="Oidtmann B."/>
            <person name="Van Der Giezen M."/>
            <person name="Studholme D.J."/>
        </authorList>
    </citation>
    <scope>NUCLEOTIDE SEQUENCE [LARGE SCALE GENOMIC DNA]</scope>
    <source>
        <strain evidence="7 8">FDL457</strain>
    </source>
</reference>
<dbReference type="GO" id="GO:0033857">
    <property type="term" value="F:5-diphosphoinositol pentakisphosphate 1-kinase activity"/>
    <property type="evidence" value="ECO:0007669"/>
    <property type="project" value="TreeGrafter"/>
</dbReference>
<evidence type="ECO:0000313" key="8">
    <source>
        <dbReference type="Proteomes" id="UP000286510"/>
    </source>
</evidence>
<dbReference type="GO" id="GO:0005524">
    <property type="term" value="F:ATP binding"/>
    <property type="evidence" value="ECO:0007669"/>
    <property type="project" value="UniProtKB-KW"/>
</dbReference>
<dbReference type="InterPro" id="IPR040557">
    <property type="entry name" value="VIP1_N"/>
</dbReference>
<dbReference type="Pfam" id="PF13921">
    <property type="entry name" value="Myb_DNA-bind_6"/>
    <property type="match status" value="1"/>
</dbReference>
<comment type="similarity">
    <text evidence="3">Belongs to the histidine acid phosphatase family. VIP1 subfamily.</text>
</comment>
<name>A0A3R7ASS8_APHAT</name>
<comment type="subcellular location">
    <subcellularLocation>
        <location evidence="3">Cytoplasm</location>
        <location evidence="3">Cytosol</location>
    </subcellularLocation>
</comment>
<dbReference type="InterPro" id="IPR009057">
    <property type="entry name" value="Homeodomain-like_sf"/>
</dbReference>
<feature type="region of interest" description="Disordered" evidence="4">
    <location>
        <begin position="216"/>
        <end position="236"/>
    </location>
</feature>
<protein>
    <recommendedName>
        <fullName evidence="3">Inositol hexakisphosphate and diphosphoinositol-pentakisphosphate kinase</fullName>
        <ecNumber evidence="3">2.7.4.24</ecNumber>
    </recommendedName>
</protein>
<comment type="caution">
    <text evidence="7">The sequence shown here is derived from an EMBL/GenBank/DDBJ whole genome shotgun (WGS) entry which is preliminary data.</text>
</comment>
<evidence type="ECO:0000256" key="1">
    <source>
        <dbReference type="ARBA" id="ARBA00033696"/>
    </source>
</evidence>
<dbReference type="PROSITE" id="PS51294">
    <property type="entry name" value="HTH_MYB"/>
    <property type="match status" value="2"/>
</dbReference>
<proteinExistence type="inferred from homology"/>
<dbReference type="GO" id="GO:0000828">
    <property type="term" value="F:inositol hexakisphosphate kinase activity"/>
    <property type="evidence" value="ECO:0007669"/>
    <property type="project" value="TreeGrafter"/>
</dbReference>
<accession>A0A3R7ASS8</accession>
<dbReference type="Proteomes" id="UP000286510">
    <property type="component" value="Unassembled WGS sequence"/>
</dbReference>
<comment type="function">
    <text evidence="3">Bifunctional inositol kinase that acts in concert with the IP6K kinases to synthesize the diphosphate group-containing inositol pyrophosphates diphosphoinositol pentakisphosphate, PP-InsP5, and bis-diphosphoinositol tetrakisphosphate, (PP)2-InsP4. PP-InsP5 and (PP)2-InsP4, also respectively called InsP7 and InsP8, may regulate a variety of cellular processes, including apoptosis, vesicle trafficking, cytoskeletal dynamics, and exocytosis. Phosphorylates inositol hexakisphosphate (InsP6).</text>
</comment>
<dbReference type="InterPro" id="IPR017930">
    <property type="entry name" value="Myb_dom"/>
</dbReference>
<dbReference type="EC" id="2.7.4.24" evidence="3"/>
<dbReference type="Gene3D" id="3.40.50.11950">
    <property type="match status" value="1"/>
</dbReference>
<keyword evidence="3" id="KW-0067">ATP-binding</keyword>
<dbReference type="VEuPathDB" id="FungiDB:H257_06782"/>
<dbReference type="PANTHER" id="PTHR12750:SF9">
    <property type="entry name" value="INOSITOL HEXAKISPHOSPHATE AND DIPHOSPHOINOSITOL-PENTAKISPHOSPHATE KINASE"/>
    <property type="match status" value="1"/>
</dbReference>
<dbReference type="CDD" id="cd00167">
    <property type="entry name" value="SANT"/>
    <property type="match status" value="2"/>
</dbReference>
<sequence>KRRFSEPAEAVVGTAGKWTLAEDTALRAAVEQNGNENWKAIADLVPGRNHSQCLQRWNKVLKPGLIKGTWSQDEDALLRQQIQIHGDQESWVKVAEGVPGRTQFSPAELALLEFVYNKIGNRWTLVAKLLPVQTNSDSGRVMTWHVQGRAEDDIKKKWRQLHPKQEKKRAGRLPKLDITELMDSIKVEISLGRLPRMDWIYTLHLDNNFSLDDDDDKESLYSDTSSSTHGADAPFRPPFLSKKKKLEWGQMSLEILTQLVLTASFRQLNLDDMDETTNFNTHSNWIMNMEDDPVVARVLNSFRADSSNGVEGILQDLDADDMNHLIGVANAAAQQHSNNSSSSSSLRHSPTVKRTDLVMLRLLREASIQSNTFNHFGMGAQIAREDRRESVDGSQVSAGEPRGNGLFSFTGNLNAETSSTQGSRFVIGVCAMDKKANSKPMTEILSRLPRHTFSIVLFGDDMILNHPVEDWPLCDALIAFFSTGFPLEKVRQMIFTRLSRL</sequence>
<comment type="catalytic activity">
    <reaction evidence="2">
        <text>1D-myo-inositol hexakisphosphate + ATP = 1-diphospho-1D-myo-inositol 2,3,4,5,6-pentakisphosphate + ADP</text>
        <dbReference type="Rhea" id="RHEA:37459"/>
        <dbReference type="ChEBI" id="CHEBI:30616"/>
        <dbReference type="ChEBI" id="CHEBI:58130"/>
        <dbReference type="ChEBI" id="CHEBI:74946"/>
        <dbReference type="ChEBI" id="CHEBI:456216"/>
        <dbReference type="EC" id="2.7.4.24"/>
    </reaction>
    <physiologicalReaction direction="left-to-right" evidence="2">
        <dbReference type="Rhea" id="RHEA:37460"/>
    </physiologicalReaction>
</comment>
<evidence type="ECO:0000313" key="7">
    <source>
        <dbReference type="EMBL" id="RHZ06205.1"/>
    </source>
</evidence>
<dbReference type="InterPro" id="IPR001005">
    <property type="entry name" value="SANT/Myb"/>
</dbReference>
<keyword evidence="3" id="KW-0808">Transferase</keyword>
<gene>
    <name evidence="7" type="ORF">DYB26_000540</name>
</gene>
<feature type="domain" description="Myb-like" evidence="5">
    <location>
        <begin position="16"/>
        <end position="61"/>
    </location>
</feature>
<evidence type="ECO:0000259" key="5">
    <source>
        <dbReference type="PROSITE" id="PS50090"/>
    </source>
</evidence>
<feature type="domain" description="HTH myb-type" evidence="6">
    <location>
        <begin position="67"/>
        <end position="102"/>
    </location>
</feature>
<comment type="catalytic activity">
    <reaction evidence="1">
        <text>5-diphospho-1D-myo-inositol 1,2,3,4,6-pentakisphosphate + ATP + H(+) = 1,5-bis(diphospho)-1D-myo-inositol 2,3,4,6-tetrakisphosphate + ADP</text>
        <dbReference type="Rhea" id="RHEA:10276"/>
        <dbReference type="ChEBI" id="CHEBI:15378"/>
        <dbReference type="ChEBI" id="CHEBI:30616"/>
        <dbReference type="ChEBI" id="CHEBI:58628"/>
        <dbReference type="ChEBI" id="CHEBI:77983"/>
        <dbReference type="ChEBI" id="CHEBI:456216"/>
        <dbReference type="EC" id="2.7.4.24"/>
    </reaction>
    <physiologicalReaction direction="left-to-right" evidence="1">
        <dbReference type="Rhea" id="RHEA:10277"/>
    </physiologicalReaction>
</comment>
<feature type="domain" description="Myb-like" evidence="5">
    <location>
        <begin position="62"/>
        <end position="102"/>
    </location>
</feature>
<dbReference type="Gene3D" id="1.10.10.60">
    <property type="entry name" value="Homeodomain-like"/>
    <property type="match status" value="3"/>
</dbReference>
<organism evidence="7 8">
    <name type="scientific">Aphanomyces astaci</name>
    <name type="common">Crayfish plague agent</name>
    <dbReference type="NCBI Taxonomy" id="112090"/>
    <lineage>
        <taxon>Eukaryota</taxon>
        <taxon>Sar</taxon>
        <taxon>Stramenopiles</taxon>
        <taxon>Oomycota</taxon>
        <taxon>Saprolegniomycetes</taxon>
        <taxon>Saprolegniales</taxon>
        <taxon>Verrucalvaceae</taxon>
        <taxon>Aphanomyces</taxon>
    </lineage>
</organism>
<dbReference type="InterPro" id="IPR037446">
    <property type="entry name" value="His_Pase_VIP1"/>
</dbReference>
<dbReference type="GO" id="GO:0032958">
    <property type="term" value="P:inositol phosphate biosynthetic process"/>
    <property type="evidence" value="ECO:0007669"/>
    <property type="project" value="TreeGrafter"/>
</dbReference>
<dbReference type="GO" id="GO:0006020">
    <property type="term" value="P:inositol metabolic process"/>
    <property type="evidence" value="ECO:0007669"/>
    <property type="project" value="TreeGrafter"/>
</dbReference>
<dbReference type="PROSITE" id="PS50090">
    <property type="entry name" value="MYB_LIKE"/>
    <property type="match status" value="2"/>
</dbReference>
<evidence type="ECO:0000256" key="4">
    <source>
        <dbReference type="SAM" id="MobiDB-lite"/>
    </source>
</evidence>
<evidence type="ECO:0000256" key="3">
    <source>
        <dbReference type="RuleBase" id="RU365032"/>
    </source>
</evidence>
<dbReference type="SUPFAM" id="SSF46689">
    <property type="entry name" value="Homeodomain-like"/>
    <property type="match status" value="1"/>
</dbReference>
<evidence type="ECO:0000259" key="6">
    <source>
        <dbReference type="PROSITE" id="PS51294"/>
    </source>
</evidence>
<dbReference type="PANTHER" id="PTHR12750">
    <property type="entry name" value="DIPHOSPHOINOSITOL PENTAKISPHOSPHATE KINASE"/>
    <property type="match status" value="1"/>
</dbReference>
<dbReference type="AlphaFoldDB" id="A0A3R7ASS8"/>
<dbReference type="EMBL" id="QUTF01016659">
    <property type="protein sequence ID" value="RHZ06205.1"/>
    <property type="molecule type" value="Genomic_DNA"/>
</dbReference>
<feature type="non-terminal residue" evidence="7">
    <location>
        <position position="1"/>
    </location>
</feature>
<keyword evidence="3" id="KW-0963">Cytoplasm</keyword>
<dbReference type="GO" id="GO:0005829">
    <property type="term" value="C:cytosol"/>
    <property type="evidence" value="ECO:0007669"/>
    <property type="project" value="UniProtKB-SubCell"/>
</dbReference>
<evidence type="ECO:0000256" key="2">
    <source>
        <dbReference type="ARBA" id="ARBA00034629"/>
    </source>
</evidence>
<dbReference type="VEuPathDB" id="FungiDB:H257_06780"/>
<feature type="domain" description="HTH myb-type" evidence="6">
    <location>
        <begin position="16"/>
        <end position="65"/>
    </location>
</feature>
<dbReference type="Pfam" id="PF18086">
    <property type="entry name" value="PPIP5K2_N"/>
    <property type="match status" value="1"/>
</dbReference>
<keyword evidence="3" id="KW-0418">Kinase</keyword>
<keyword evidence="3" id="KW-0547">Nucleotide-binding</keyword>